<dbReference type="PANTHER" id="PTHR31686">
    <property type="match status" value="1"/>
</dbReference>
<evidence type="ECO:0000256" key="9">
    <source>
        <dbReference type="ARBA" id="ARBA00072906"/>
    </source>
</evidence>
<organism evidence="12 13">
    <name type="scientific">Friedmanniomyces simplex</name>
    <dbReference type="NCBI Taxonomy" id="329884"/>
    <lineage>
        <taxon>Eukaryota</taxon>
        <taxon>Fungi</taxon>
        <taxon>Dikarya</taxon>
        <taxon>Ascomycota</taxon>
        <taxon>Pezizomycotina</taxon>
        <taxon>Dothideomycetes</taxon>
        <taxon>Dothideomycetidae</taxon>
        <taxon>Mycosphaerellales</taxon>
        <taxon>Teratosphaeriaceae</taxon>
        <taxon>Friedmanniomyces</taxon>
    </lineage>
</organism>
<evidence type="ECO:0000256" key="4">
    <source>
        <dbReference type="ARBA" id="ARBA00022475"/>
    </source>
</evidence>
<dbReference type="GO" id="GO:0000319">
    <property type="term" value="F:sulfite transmembrane transporter activity"/>
    <property type="evidence" value="ECO:0007669"/>
    <property type="project" value="TreeGrafter"/>
</dbReference>
<evidence type="ECO:0000256" key="2">
    <source>
        <dbReference type="ARBA" id="ARBA00008566"/>
    </source>
</evidence>
<feature type="transmembrane region" description="Helical" evidence="11">
    <location>
        <begin position="116"/>
        <end position="138"/>
    </location>
</feature>
<reference evidence="12 13" key="1">
    <citation type="submission" date="2017-03" db="EMBL/GenBank/DDBJ databases">
        <title>Genomes of endolithic fungi from Antarctica.</title>
        <authorList>
            <person name="Coleine C."/>
            <person name="Masonjones S."/>
            <person name="Stajich J.E."/>
        </authorList>
    </citation>
    <scope>NUCLEOTIDE SEQUENCE [LARGE SCALE GENOMIC DNA]</scope>
    <source>
        <strain evidence="12 13">CCFEE 5184</strain>
    </source>
</reference>
<evidence type="ECO:0000256" key="10">
    <source>
        <dbReference type="SAM" id="MobiDB-lite"/>
    </source>
</evidence>
<feature type="transmembrane region" description="Helical" evidence="11">
    <location>
        <begin position="256"/>
        <end position="283"/>
    </location>
</feature>
<keyword evidence="4" id="KW-1003">Cell membrane</keyword>
<comment type="subcellular location">
    <subcellularLocation>
        <location evidence="1">Cell membrane</location>
        <topology evidence="1">Multi-pass membrane protein</topology>
    </subcellularLocation>
</comment>
<evidence type="ECO:0000313" key="12">
    <source>
        <dbReference type="EMBL" id="TKA83365.1"/>
    </source>
</evidence>
<evidence type="ECO:0000313" key="13">
    <source>
        <dbReference type="Proteomes" id="UP000309340"/>
    </source>
</evidence>
<keyword evidence="7 11" id="KW-0472">Membrane</keyword>
<evidence type="ECO:0000256" key="1">
    <source>
        <dbReference type="ARBA" id="ARBA00004651"/>
    </source>
</evidence>
<keyword evidence="3" id="KW-0813">Transport</keyword>
<evidence type="ECO:0000256" key="11">
    <source>
        <dbReference type="SAM" id="Phobius"/>
    </source>
</evidence>
<dbReference type="EMBL" id="NAJQ01000010">
    <property type="protein sequence ID" value="TKA83365.1"/>
    <property type="molecule type" value="Genomic_DNA"/>
</dbReference>
<gene>
    <name evidence="12" type="ORF">B0A55_01039</name>
</gene>
<dbReference type="PANTHER" id="PTHR31686:SF1">
    <property type="entry name" value="SULFITE EFFLUX PUMP SSU1"/>
    <property type="match status" value="1"/>
</dbReference>
<accession>A0A4U0Y6V4</accession>
<evidence type="ECO:0000256" key="8">
    <source>
        <dbReference type="ARBA" id="ARBA00056100"/>
    </source>
</evidence>
<feature type="compositionally biased region" description="Polar residues" evidence="10">
    <location>
        <begin position="35"/>
        <end position="45"/>
    </location>
</feature>
<feature type="transmembrane region" description="Helical" evidence="11">
    <location>
        <begin position="194"/>
        <end position="215"/>
    </location>
</feature>
<comment type="similarity">
    <text evidence="2">Belongs to the tellurite-resistance/dicarboxylate transporter (TDT) family.</text>
</comment>
<feature type="transmembrane region" description="Helical" evidence="11">
    <location>
        <begin position="158"/>
        <end position="182"/>
    </location>
</feature>
<evidence type="ECO:0000256" key="5">
    <source>
        <dbReference type="ARBA" id="ARBA00022692"/>
    </source>
</evidence>
<evidence type="ECO:0000256" key="3">
    <source>
        <dbReference type="ARBA" id="ARBA00022448"/>
    </source>
</evidence>
<comment type="caution">
    <text evidence="12">The sequence shown here is derived from an EMBL/GenBank/DDBJ whole genome shotgun (WGS) entry which is preliminary data.</text>
</comment>
<feature type="transmembrane region" description="Helical" evidence="11">
    <location>
        <begin position="82"/>
        <end position="104"/>
    </location>
</feature>
<dbReference type="InterPro" id="IPR051629">
    <property type="entry name" value="Sulfite_efflux_TDT"/>
</dbReference>
<dbReference type="CDD" id="cd09318">
    <property type="entry name" value="TDT_SSU1"/>
    <property type="match status" value="1"/>
</dbReference>
<protein>
    <recommendedName>
        <fullName evidence="9">Sulfite efflux pump SSU1</fullName>
    </recommendedName>
</protein>
<feature type="transmembrane region" description="Helical" evidence="11">
    <location>
        <begin position="341"/>
        <end position="366"/>
    </location>
</feature>
<dbReference type="Pfam" id="PF03595">
    <property type="entry name" value="SLAC1"/>
    <property type="match status" value="1"/>
</dbReference>
<feature type="region of interest" description="Disordered" evidence="10">
    <location>
        <begin position="34"/>
        <end position="58"/>
    </location>
</feature>
<keyword evidence="6 11" id="KW-1133">Transmembrane helix</keyword>
<dbReference type="Gene3D" id="1.50.10.150">
    <property type="entry name" value="Voltage-dependent anion channel"/>
    <property type="match status" value="1"/>
</dbReference>
<evidence type="ECO:0000256" key="6">
    <source>
        <dbReference type="ARBA" id="ARBA00022989"/>
    </source>
</evidence>
<evidence type="ECO:0000256" key="7">
    <source>
        <dbReference type="ARBA" id="ARBA00023136"/>
    </source>
</evidence>
<sequence length="458" mass="49810">MDPGCSTPDVEDGRRAICADAACQRASYPGIVSAPTPSATTTGGDNNDPKEVRTSPGAAARNDALETAATYRSKLNRGWRRIVRNFTPSWFSVTMGTGIVSTLLHNLPYSARWLSYLSYVVFALNVVLFVLFTFISLLRYTLYPKLWTAMIRHPAQSLFLGTFPMGLATIINMLVYACVPAWGGNTWKLAWGLWWIDAVLAVATCCYLPFVIMALHNQHVETITAAWLLPIVATIVASATGGLVAGVIPATHQQEALITVITSYVLWGTGVPLAMCVLVVYFLRLTTAHLPPKEAVVSTFLPLGPLGMGGFSLMTLGKVSLTLFEKTHTLSASTSVHAGDVIYLLGVFIAIIFWGFGLVWFAWAIATIHRTPRFPFNMGWWGFTFPLGVYATSTNTLAAELPSAFFKVLGTIFSVSVVMLWIAVALGTLQRAWTGEMFFSPCLKELEEREAGAKGACG</sequence>
<feature type="transmembrane region" description="Helical" evidence="11">
    <location>
        <begin position="227"/>
        <end position="250"/>
    </location>
</feature>
<dbReference type="GO" id="GO:0005886">
    <property type="term" value="C:plasma membrane"/>
    <property type="evidence" value="ECO:0007669"/>
    <property type="project" value="UniProtKB-SubCell"/>
</dbReference>
<feature type="transmembrane region" description="Helical" evidence="11">
    <location>
        <begin position="295"/>
        <end position="321"/>
    </location>
</feature>
<dbReference type="InterPro" id="IPR038665">
    <property type="entry name" value="Voltage-dep_anion_channel_sf"/>
</dbReference>
<comment type="function">
    <text evidence="8">Sulphite efflux pump required for the secretion of sulphite as a reducing agent. In the presence of sulphite, cystine in keratin is directly cleaved to cysteine and S-sulphocysteine, and thereby, reduced proteins become accessible to hydrolysis by a variety of secreted endo- and exoproteases. Excretion of sulphite mediated by an efflux pump also represents a detoxification pathway for dermatophytes during infection of the epidermal stratum corneum, hair and nails, which are rich in cysteine.</text>
</comment>
<dbReference type="Proteomes" id="UP000309340">
    <property type="component" value="Unassembled WGS sequence"/>
</dbReference>
<dbReference type="AlphaFoldDB" id="A0A4U0Y6V4"/>
<keyword evidence="5 11" id="KW-0812">Transmembrane</keyword>
<name>A0A4U0Y6V4_9PEZI</name>
<keyword evidence="13" id="KW-1185">Reference proteome</keyword>
<dbReference type="FunFam" id="1.50.10.150:FF:000004">
    <property type="entry name" value="Malic acid transporter"/>
    <property type="match status" value="1"/>
</dbReference>
<feature type="transmembrane region" description="Helical" evidence="11">
    <location>
        <begin position="404"/>
        <end position="429"/>
    </location>
</feature>
<dbReference type="InterPro" id="IPR004695">
    <property type="entry name" value="SLAC1/Mae1/Ssu1/TehA"/>
</dbReference>
<dbReference type="OrthoDB" id="1099at2759"/>
<proteinExistence type="inferred from homology"/>
<feature type="transmembrane region" description="Helical" evidence="11">
    <location>
        <begin position="378"/>
        <end position="398"/>
    </location>
</feature>